<dbReference type="Gene3D" id="3.80.10.10">
    <property type="entry name" value="Ribonuclease Inhibitor"/>
    <property type="match status" value="1"/>
</dbReference>
<feature type="transmembrane region" description="Helical" evidence="1">
    <location>
        <begin position="235"/>
        <end position="258"/>
    </location>
</feature>
<dbReference type="Pfam" id="PF00560">
    <property type="entry name" value="LRR_1"/>
    <property type="match status" value="2"/>
</dbReference>
<gene>
    <name evidence="2" type="ORF">PAUS00366_LOCUS14947</name>
</gene>
<evidence type="ECO:0008006" key="3">
    <source>
        <dbReference type="Google" id="ProtNLM"/>
    </source>
</evidence>
<keyword evidence="1" id="KW-0472">Membrane</keyword>
<keyword evidence="1" id="KW-1133">Transmembrane helix</keyword>
<reference evidence="2" key="1">
    <citation type="submission" date="2021-01" db="EMBL/GenBank/DDBJ databases">
        <authorList>
            <person name="Corre E."/>
            <person name="Pelletier E."/>
            <person name="Niang G."/>
            <person name="Scheremetjew M."/>
            <person name="Finn R."/>
            <person name="Kale V."/>
            <person name="Holt S."/>
            <person name="Cochrane G."/>
            <person name="Meng A."/>
            <person name="Brown T."/>
            <person name="Cohen L."/>
        </authorList>
    </citation>
    <scope>NUCLEOTIDE SEQUENCE</scope>
    <source>
        <strain evidence="2">10249 10 AB</strain>
    </source>
</reference>
<protein>
    <recommendedName>
        <fullName evidence="3">Leucine-rich repeat-containing N-terminal plant-type domain-containing protein</fullName>
    </recommendedName>
</protein>
<dbReference type="PANTHER" id="PTHR48007:SF4">
    <property type="entry name" value="LEUCINE-RICH REPEAT RECEPTOR-LIKE PROTEIN KINASE PXC1"/>
    <property type="match status" value="1"/>
</dbReference>
<keyword evidence="1" id="KW-0812">Transmembrane</keyword>
<sequence length="478" mass="51862">MPSWPKGIAKKGGKIEESAFDPFGDVGYYSSGNGSLDFSTRTSSTREKYNDGIAPVVIQIDDTDEQSEVDALQQQHNQQHIQQQQYGCTESSVDNSSKGGVGNGDLIGKQNDLEFCCVRDSCMGVVDHCVGNGGGREGGEAQTVESSTFATTTGARYATMGGDSNSNQASFDSEDDECIGKIYSIDPGDSSRDSETTGTLFSHHLDTIRSMGPIRDKRARGPQKGRRRSFAKNRLCVAIGLACLLMMITIGVIVAVVVKRKKGGVGNSISKAESSQMNDARKDKLKSLLELNDSKSDWETVGSPQNMALDWIANEDPAALSAESTELTERFAAATLYFATGGPQTWSDSLGFLSGDSICEWNNGRNLESGGIFCGKSRRVDELKIVNNNLTGNMPKELNYFSELMTLNLYFNKLTGTIPDLSGLIAIEQIDLDGNELTGTVPESIFNMPNIGKSDSPVYYVFEHFWCPKISIEFCPGM</sequence>
<name>A0A7S4AP84_9STRA</name>
<dbReference type="InterPro" id="IPR001611">
    <property type="entry name" value="Leu-rich_rpt"/>
</dbReference>
<dbReference type="SUPFAM" id="SSF52058">
    <property type="entry name" value="L domain-like"/>
    <property type="match status" value="1"/>
</dbReference>
<dbReference type="InterPro" id="IPR032675">
    <property type="entry name" value="LRR_dom_sf"/>
</dbReference>
<dbReference type="PROSITE" id="PS51450">
    <property type="entry name" value="LRR"/>
    <property type="match status" value="1"/>
</dbReference>
<dbReference type="AlphaFoldDB" id="A0A7S4AP84"/>
<accession>A0A7S4AP84</accession>
<proteinExistence type="predicted"/>
<dbReference type="InterPro" id="IPR046959">
    <property type="entry name" value="PRK1-6/SRF4-like"/>
</dbReference>
<evidence type="ECO:0000313" key="2">
    <source>
        <dbReference type="EMBL" id="CAE0722192.1"/>
    </source>
</evidence>
<evidence type="ECO:0000256" key="1">
    <source>
        <dbReference type="SAM" id="Phobius"/>
    </source>
</evidence>
<organism evidence="2">
    <name type="scientific">Pseudo-nitzschia australis</name>
    <dbReference type="NCBI Taxonomy" id="44445"/>
    <lineage>
        <taxon>Eukaryota</taxon>
        <taxon>Sar</taxon>
        <taxon>Stramenopiles</taxon>
        <taxon>Ochrophyta</taxon>
        <taxon>Bacillariophyta</taxon>
        <taxon>Bacillariophyceae</taxon>
        <taxon>Bacillariophycidae</taxon>
        <taxon>Bacillariales</taxon>
        <taxon>Bacillariaceae</taxon>
        <taxon>Pseudo-nitzschia</taxon>
    </lineage>
</organism>
<dbReference type="PANTHER" id="PTHR48007">
    <property type="entry name" value="LEUCINE-RICH REPEAT RECEPTOR-LIKE PROTEIN KINASE PXC1"/>
    <property type="match status" value="1"/>
</dbReference>
<dbReference type="EMBL" id="HBIX01021264">
    <property type="protein sequence ID" value="CAE0722192.1"/>
    <property type="molecule type" value="Transcribed_RNA"/>
</dbReference>